<gene>
    <name evidence="2" type="ORF">J8H85_18145</name>
</gene>
<protein>
    <submittedName>
        <fullName evidence="2">DinB family protein</fullName>
    </submittedName>
</protein>
<dbReference type="SUPFAM" id="SSF109854">
    <property type="entry name" value="DinB/YfiT-like putative metalloenzymes"/>
    <property type="match status" value="1"/>
</dbReference>
<organism evidence="2 3">
    <name type="scientific">Mariniflexile gromovii</name>
    <dbReference type="NCBI Taxonomy" id="362523"/>
    <lineage>
        <taxon>Bacteria</taxon>
        <taxon>Pseudomonadati</taxon>
        <taxon>Bacteroidota</taxon>
        <taxon>Flavobacteriia</taxon>
        <taxon>Flavobacteriales</taxon>
        <taxon>Flavobacteriaceae</taxon>
        <taxon>Mariniflexile</taxon>
    </lineage>
</organism>
<evidence type="ECO:0000259" key="1">
    <source>
        <dbReference type="Pfam" id="PF12867"/>
    </source>
</evidence>
<dbReference type="InterPro" id="IPR024775">
    <property type="entry name" value="DinB-like"/>
</dbReference>
<proteinExistence type="predicted"/>
<dbReference type="Proteomes" id="UP000670776">
    <property type="component" value="Unassembled WGS sequence"/>
</dbReference>
<evidence type="ECO:0000313" key="3">
    <source>
        <dbReference type="Proteomes" id="UP000670776"/>
    </source>
</evidence>
<dbReference type="InterPro" id="IPR034660">
    <property type="entry name" value="DinB/YfiT-like"/>
</dbReference>
<accession>A0ABS4BYU1</accession>
<dbReference type="Pfam" id="PF12867">
    <property type="entry name" value="DinB_2"/>
    <property type="match status" value="1"/>
</dbReference>
<evidence type="ECO:0000313" key="2">
    <source>
        <dbReference type="EMBL" id="MBP0905750.1"/>
    </source>
</evidence>
<comment type="caution">
    <text evidence="2">The sequence shown here is derived from an EMBL/GenBank/DDBJ whole genome shotgun (WGS) entry which is preliminary data.</text>
</comment>
<reference evidence="2 3" key="1">
    <citation type="submission" date="2021-04" db="EMBL/GenBank/DDBJ databases">
        <title>Mariniflexile gromovii gen. nov., sp. nov., a gliding bacterium isolated from the sea urchin Strongylocentrotus intermedius.</title>
        <authorList>
            <person name="Ko S."/>
            <person name="Le V."/>
            <person name="Ahn C.-Y."/>
            <person name="Oh H.-M."/>
        </authorList>
    </citation>
    <scope>NUCLEOTIDE SEQUENCE [LARGE SCALE GENOMIC DNA]</scope>
    <source>
        <strain evidence="2 3">KCTC 12570</strain>
    </source>
</reference>
<dbReference type="EMBL" id="JAGJCB010000030">
    <property type="protein sequence ID" value="MBP0905750.1"/>
    <property type="molecule type" value="Genomic_DNA"/>
</dbReference>
<keyword evidence="3" id="KW-1185">Reference proteome</keyword>
<feature type="domain" description="DinB-like" evidence="1">
    <location>
        <begin position="34"/>
        <end position="165"/>
    </location>
</feature>
<sequence>MKISELHTTEYHTYYGNYLALVPKDLSLIEGFKESSQNIIDFFQNIPAIKLNYAYANEKWSVKEVFQHLIDTERVFQYRCFCIARQDKTSLPGFEQNDYILPSNAKNKSLELLMEEFKTVRQSFIALLNSLSDEDLKCIGMANGNAMSARAAAFIILGHYQWHIDIIKERYL</sequence>
<name>A0ABS4BYU1_9FLAO</name>
<dbReference type="RefSeq" id="WP_209657032.1">
    <property type="nucleotide sequence ID" value="NZ_JAGJCB010000030.1"/>
</dbReference>
<dbReference type="Gene3D" id="1.20.120.450">
    <property type="entry name" value="dinb family like domain"/>
    <property type="match status" value="1"/>
</dbReference>